<dbReference type="InterPro" id="IPR012433">
    <property type="entry name" value="Imm11"/>
</dbReference>
<dbReference type="EMBL" id="BROH01000004">
    <property type="protein sequence ID" value="GKY87833.1"/>
    <property type="molecule type" value="Genomic_DNA"/>
</dbReference>
<gene>
    <name evidence="2" type="ORF">STA1M1_17020</name>
</gene>
<dbReference type="Proteomes" id="UP001144205">
    <property type="component" value="Unassembled WGS sequence"/>
</dbReference>
<reference evidence="2" key="1">
    <citation type="journal article" date="2023" name="Int. J. Syst. Evol. Microbiol.">
        <title>Sinisalibacter aestuarii sp. nov., isolated from estuarine sediment of the Arakawa River.</title>
        <authorList>
            <person name="Arafat S.T."/>
            <person name="Hirano S."/>
            <person name="Sato A."/>
            <person name="Takeuchi K."/>
            <person name="Yasuda T."/>
            <person name="Terahara T."/>
            <person name="Hamada M."/>
            <person name="Kobayashi T."/>
        </authorList>
    </citation>
    <scope>NUCLEOTIDE SEQUENCE</scope>
    <source>
        <strain evidence="2">B-399</strain>
    </source>
</reference>
<evidence type="ECO:0000313" key="2">
    <source>
        <dbReference type="EMBL" id="GKY87833.1"/>
    </source>
</evidence>
<dbReference type="Pfam" id="PF07791">
    <property type="entry name" value="Imm11"/>
    <property type="match status" value="1"/>
</dbReference>
<protein>
    <recommendedName>
        <fullName evidence="1">Immunity MXAN-0049 protein domain-containing protein</fullName>
    </recommendedName>
</protein>
<sequence length="234" mass="26518">MTGPIWALLTDDIHDENEGCYREIDELDGDIRAVKPLDMSIDIGANPLAITAWWDSGRHMDTTHMPTRLRVTASGCRKDRPAYYCDFGRAFVSTTIVTSAFRDVIEAHDPGIHQFVPVQIEDGHGDVIDLEFFYFAVGYRVFALDRERSQPPVRHYPTGPDWRNPYDDGPAIRADQRGDPKDWVPVFRSEIIGDRDLFCDGGFRNRILISDRLKQALEAADLVGMQFVGPYSVV</sequence>
<comment type="caution">
    <text evidence="2">The sequence shown here is derived from an EMBL/GenBank/DDBJ whole genome shotgun (WGS) entry which is preliminary data.</text>
</comment>
<proteinExistence type="predicted"/>
<keyword evidence="3" id="KW-1185">Reference proteome</keyword>
<evidence type="ECO:0000313" key="3">
    <source>
        <dbReference type="Proteomes" id="UP001144205"/>
    </source>
</evidence>
<organism evidence="2 3">
    <name type="scientific">Sinisalibacter aestuarii</name>
    <dbReference type="NCBI Taxonomy" id="2949426"/>
    <lineage>
        <taxon>Bacteria</taxon>
        <taxon>Pseudomonadati</taxon>
        <taxon>Pseudomonadota</taxon>
        <taxon>Alphaproteobacteria</taxon>
        <taxon>Rhodobacterales</taxon>
        <taxon>Roseobacteraceae</taxon>
        <taxon>Sinisalibacter</taxon>
    </lineage>
</organism>
<evidence type="ECO:0000259" key="1">
    <source>
        <dbReference type="Pfam" id="PF07791"/>
    </source>
</evidence>
<feature type="domain" description="Immunity MXAN-0049 protein" evidence="1">
    <location>
        <begin position="65"/>
        <end position="227"/>
    </location>
</feature>
<dbReference type="RefSeq" id="WP_281841816.1">
    <property type="nucleotide sequence ID" value="NZ_BROH01000004.1"/>
</dbReference>
<name>A0ABQ5LS83_9RHOB</name>
<accession>A0ABQ5LS83</accession>